<keyword evidence="1" id="KW-0812">Transmembrane</keyword>
<evidence type="ECO:0000256" key="1">
    <source>
        <dbReference type="SAM" id="Phobius"/>
    </source>
</evidence>
<keyword evidence="3" id="KW-1185">Reference proteome</keyword>
<evidence type="ECO:0000313" key="2">
    <source>
        <dbReference type="EMBL" id="KAF2787464.1"/>
    </source>
</evidence>
<dbReference type="AlphaFoldDB" id="A0A6A6WU57"/>
<keyword evidence="1" id="KW-1133">Transmembrane helix</keyword>
<keyword evidence="1" id="KW-0472">Membrane</keyword>
<protein>
    <submittedName>
        <fullName evidence="2">Uncharacterized protein</fullName>
    </submittedName>
</protein>
<dbReference type="Proteomes" id="UP000799757">
    <property type="component" value="Unassembled WGS sequence"/>
</dbReference>
<reference evidence="2" key="1">
    <citation type="journal article" date="2020" name="Stud. Mycol.">
        <title>101 Dothideomycetes genomes: a test case for predicting lifestyles and emergence of pathogens.</title>
        <authorList>
            <person name="Haridas S."/>
            <person name="Albert R."/>
            <person name="Binder M."/>
            <person name="Bloem J."/>
            <person name="Labutti K."/>
            <person name="Salamov A."/>
            <person name="Andreopoulos B."/>
            <person name="Baker S."/>
            <person name="Barry K."/>
            <person name="Bills G."/>
            <person name="Bluhm B."/>
            <person name="Cannon C."/>
            <person name="Castanera R."/>
            <person name="Culley D."/>
            <person name="Daum C."/>
            <person name="Ezra D."/>
            <person name="Gonzalez J."/>
            <person name="Henrissat B."/>
            <person name="Kuo A."/>
            <person name="Liang C."/>
            <person name="Lipzen A."/>
            <person name="Lutzoni F."/>
            <person name="Magnuson J."/>
            <person name="Mondo S."/>
            <person name="Nolan M."/>
            <person name="Ohm R."/>
            <person name="Pangilinan J."/>
            <person name="Park H.-J."/>
            <person name="Ramirez L."/>
            <person name="Alfaro M."/>
            <person name="Sun H."/>
            <person name="Tritt A."/>
            <person name="Yoshinaga Y."/>
            <person name="Zwiers L.-H."/>
            <person name="Turgeon B."/>
            <person name="Goodwin S."/>
            <person name="Spatafora J."/>
            <person name="Crous P."/>
            <person name="Grigoriev I."/>
        </authorList>
    </citation>
    <scope>NUCLEOTIDE SEQUENCE</scope>
    <source>
        <strain evidence="2">CBS 109.77</strain>
    </source>
</reference>
<gene>
    <name evidence="2" type="ORF">K505DRAFT_125766</name>
</gene>
<name>A0A6A6WU57_9PLEO</name>
<feature type="transmembrane region" description="Helical" evidence="1">
    <location>
        <begin position="63"/>
        <end position="82"/>
    </location>
</feature>
<proteinExistence type="predicted"/>
<dbReference type="EMBL" id="MU002316">
    <property type="protein sequence ID" value="KAF2787464.1"/>
    <property type="molecule type" value="Genomic_DNA"/>
</dbReference>
<sequence length="139" mass="16020">MREIYYKGCFMLYGTKSTNCLHVPPMYFMEIVFFKNACFTKVASSSPFDIFPHSIRPGSSFHALYSLVGMAAAVLLLLLLLIKASSPKISFRFLHRLWCVFFFWPLDITNVVCPRLQTSDLCRTSFLNCQNSFFTVKMV</sequence>
<accession>A0A6A6WU57</accession>
<organism evidence="2 3">
    <name type="scientific">Melanomma pulvis-pyrius CBS 109.77</name>
    <dbReference type="NCBI Taxonomy" id="1314802"/>
    <lineage>
        <taxon>Eukaryota</taxon>
        <taxon>Fungi</taxon>
        <taxon>Dikarya</taxon>
        <taxon>Ascomycota</taxon>
        <taxon>Pezizomycotina</taxon>
        <taxon>Dothideomycetes</taxon>
        <taxon>Pleosporomycetidae</taxon>
        <taxon>Pleosporales</taxon>
        <taxon>Melanommataceae</taxon>
        <taxon>Melanomma</taxon>
    </lineage>
</organism>
<evidence type="ECO:0000313" key="3">
    <source>
        <dbReference type="Proteomes" id="UP000799757"/>
    </source>
</evidence>